<comment type="caution">
    <text evidence="2">The sequence shown here is derived from an EMBL/GenBank/DDBJ whole genome shotgun (WGS) entry which is preliminary data.</text>
</comment>
<accession>A0A4Z2I082</accession>
<sequence>MEAGSPQLVRGSSRAERPLHAPSPLRTGHVSNEGAGVAVGATGSMQLLHKPLLRRGHPASVCSAWRGHFDPIHVRNVMGV</sequence>
<protein>
    <submittedName>
        <fullName evidence="2">Uncharacterized protein</fullName>
    </submittedName>
</protein>
<reference evidence="2 3" key="1">
    <citation type="submission" date="2019-03" db="EMBL/GenBank/DDBJ databases">
        <title>First draft genome of Liparis tanakae, snailfish: a comprehensive survey of snailfish specific genes.</title>
        <authorList>
            <person name="Kim W."/>
            <person name="Song I."/>
            <person name="Jeong J.-H."/>
            <person name="Kim D."/>
            <person name="Kim S."/>
            <person name="Ryu S."/>
            <person name="Song J.Y."/>
            <person name="Lee S.K."/>
        </authorList>
    </citation>
    <scope>NUCLEOTIDE SEQUENCE [LARGE SCALE GENOMIC DNA]</scope>
    <source>
        <tissue evidence="2">Muscle</tissue>
    </source>
</reference>
<name>A0A4Z2I082_9TELE</name>
<evidence type="ECO:0000313" key="3">
    <source>
        <dbReference type="Proteomes" id="UP000314294"/>
    </source>
</evidence>
<dbReference type="AlphaFoldDB" id="A0A4Z2I082"/>
<organism evidence="2 3">
    <name type="scientific">Liparis tanakae</name>
    <name type="common">Tanaka's snailfish</name>
    <dbReference type="NCBI Taxonomy" id="230148"/>
    <lineage>
        <taxon>Eukaryota</taxon>
        <taxon>Metazoa</taxon>
        <taxon>Chordata</taxon>
        <taxon>Craniata</taxon>
        <taxon>Vertebrata</taxon>
        <taxon>Euteleostomi</taxon>
        <taxon>Actinopterygii</taxon>
        <taxon>Neopterygii</taxon>
        <taxon>Teleostei</taxon>
        <taxon>Neoteleostei</taxon>
        <taxon>Acanthomorphata</taxon>
        <taxon>Eupercaria</taxon>
        <taxon>Perciformes</taxon>
        <taxon>Cottioidei</taxon>
        <taxon>Cottales</taxon>
        <taxon>Liparidae</taxon>
        <taxon>Liparis</taxon>
    </lineage>
</organism>
<evidence type="ECO:0000256" key="1">
    <source>
        <dbReference type="SAM" id="MobiDB-lite"/>
    </source>
</evidence>
<keyword evidence="3" id="KW-1185">Reference proteome</keyword>
<gene>
    <name evidence="2" type="ORF">EYF80_018569</name>
</gene>
<evidence type="ECO:0000313" key="2">
    <source>
        <dbReference type="EMBL" id="TNN71221.1"/>
    </source>
</evidence>
<dbReference type="Proteomes" id="UP000314294">
    <property type="component" value="Unassembled WGS sequence"/>
</dbReference>
<proteinExistence type="predicted"/>
<feature type="region of interest" description="Disordered" evidence="1">
    <location>
        <begin position="1"/>
        <end position="36"/>
    </location>
</feature>
<dbReference type="EMBL" id="SRLO01000153">
    <property type="protein sequence ID" value="TNN71221.1"/>
    <property type="molecule type" value="Genomic_DNA"/>
</dbReference>